<evidence type="ECO:0000313" key="2">
    <source>
        <dbReference type="EMBL" id="GFO45852.1"/>
    </source>
</evidence>
<organism evidence="2 3">
    <name type="scientific">Plakobranchus ocellatus</name>
    <dbReference type="NCBI Taxonomy" id="259542"/>
    <lineage>
        <taxon>Eukaryota</taxon>
        <taxon>Metazoa</taxon>
        <taxon>Spiralia</taxon>
        <taxon>Lophotrochozoa</taxon>
        <taxon>Mollusca</taxon>
        <taxon>Gastropoda</taxon>
        <taxon>Heterobranchia</taxon>
        <taxon>Euthyneura</taxon>
        <taxon>Panpulmonata</taxon>
        <taxon>Sacoglossa</taxon>
        <taxon>Placobranchoidea</taxon>
        <taxon>Plakobranchidae</taxon>
        <taxon>Plakobranchus</taxon>
    </lineage>
</organism>
<accession>A0AAV4DNI7</accession>
<comment type="caution">
    <text evidence="2">The sequence shown here is derived from an EMBL/GenBank/DDBJ whole genome shotgun (WGS) entry which is preliminary data.</text>
</comment>
<dbReference type="AlphaFoldDB" id="A0AAV4DNI7"/>
<dbReference type="EMBL" id="BLXT01008083">
    <property type="protein sequence ID" value="GFO45852.1"/>
    <property type="molecule type" value="Genomic_DNA"/>
</dbReference>
<reference evidence="2 3" key="1">
    <citation type="journal article" date="2021" name="Elife">
        <title>Chloroplast acquisition without the gene transfer in kleptoplastic sea slugs, Plakobranchus ocellatus.</title>
        <authorList>
            <person name="Maeda T."/>
            <person name="Takahashi S."/>
            <person name="Yoshida T."/>
            <person name="Shimamura S."/>
            <person name="Takaki Y."/>
            <person name="Nagai Y."/>
            <person name="Toyoda A."/>
            <person name="Suzuki Y."/>
            <person name="Arimoto A."/>
            <person name="Ishii H."/>
            <person name="Satoh N."/>
            <person name="Nishiyama T."/>
            <person name="Hasebe M."/>
            <person name="Maruyama T."/>
            <person name="Minagawa J."/>
            <person name="Obokata J."/>
            <person name="Shigenobu S."/>
        </authorList>
    </citation>
    <scope>NUCLEOTIDE SEQUENCE [LARGE SCALE GENOMIC DNA]</scope>
</reference>
<proteinExistence type="predicted"/>
<gene>
    <name evidence="2" type="ORF">PoB_007235700</name>
</gene>
<evidence type="ECO:0000313" key="3">
    <source>
        <dbReference type="Proteomes" id="UP000735302"/>
    </source>
</evidence>
<feature type="region of interest" description="Disordered" evidence="1">
    <location>
        <begin position="97"/>
        <end position="125"/>
    </location>
</feature>
<keyword evidence="3" id="KW-1185">Reference proteome</keyword>
<name>A0AAV4DNI7_9GAST</name>
<sequence length="160" mass="18202">MEVWLTAKLLSLGKHSFFNAIERQYNRLGLPKFEKRYRATSQQGDLRLSGSSQAGLELAIEGFLQISGRIRYQLCHRCSLQNHWKKIPERKISSNKIDESIASPKQDDFRLSGPPSGQGVCGGARTRNRRIPVDLRADLPATVPLKRKHGEKNMLKYKTL</sequence>
<evidence type="ECO:0000256" key="1">
    <source>
        <dbReference type="SAM" id="MobiDB-lite"/>
    </source>
</evidence>
<feature type="compositionally biased region" description="Basic and acidic residues" evidence="1">
    <location>
        <begin position="97"/>
        <end position="110"/>
    </location>
</feature>
<protein>
    <submittedName>
        <fullName evidence="2">Uncharacterized protein</fullName>
    </submittedName>
</protein>
<dbReference type="Proteomes" id="UP000735302">
    <property type="component" value="Unassembled WGS sequence"/>
</dbReference>